<evidence type="ECO:0000313" key="3">
    <source>
        <dbReference type="Proteomes" id="UP001596333"/>
    </source>
</evidence>
<evidence type="ECO:0000259" key="1">
    <source>
        <dbReference type="Pfam" id="PF07883"/>
    </source>
</evidence>
<dbReference type="AlphaFoldDB" id="A0ABD5UQF2"/>
<dbReference type="EMBL" id="JBHSXI010000014">
    <property type="protein sequence ID" value="MFC6889963.1"/>
    <property type="molecule type" value="Genomic_DNA"/>
</dbReference>
<dbReference type="SUPFAM" id="SSF51182">
    <property type="entry name" value="RmlC-like cupins"/>
    <property type="match status" value="1"/>
</dbReference>
<reference evidence="2 3" key="1">
    <citation type="journal article" date="2019" name="Int. J. Syst. Evol. Microbiol.">
        <title>The Global Catalogue of Microorganisms (GCM) 10K type strain sequencing project: providing services to taxonomists for standard genome sequencing and annotation.</title>
        <authorList>
            <consortium name="The Broad Institute Genomics Platform"/>
            <consortium name="The Broad Institute Genome Sequencing Center for Infectious Disease"/>
            <person name="Wu L."/>
            <person name="Ma J."/>
        </authorList>
    </citation>
    <scope>NUCLEOTIDE SEQUENCE [LARGE SCALE GENOMIC DNA]</scope>
    <source>
        <strain evidence="2 3">Y73</strain>
    </source>
</reference>
<evidence type="ECO:0000313" key="2">
    <source>
        <dbReference type="EMBL" id="MFC6889963.1"/>
    </source>
</evidence>
<proteinExistence type="predicted"/>
<dbReference type="Proteomes" id="UP001596333">
    <property type="component" value="Unassembled WGS sequence"/>
</dbReference>
<organism evidence="2 3">
    <name type="scientific">Halorubrum trueperi</name>
    <dbReference type="NCBI Taxonomy" id="2004704"/>
    <lineage>
        <taxon>Archaea</taxon>
        <taxon>Methanobacteriati</taxon>
        <taxon>Methanobacteriota</taxon>
        <taxon>Stenosarchaea group</taxon>
        <taxon>Halobacteria</taxon>
        <taxon>Halobacteriales</taxon>
        <taxon>Haloferacaceae</taxon>
        <taxon>Halorubrum</taxon>
    </lineage>
</organism>
<keyword evidence="3" id="KW-1185">Reference proteome</keyword>
<accession>A0ABD5UQF2</accession>
<dbReference type="CDD" id="cd02208">
    <property type="entry name" value="cupin_RmlC-like"/>
    <property type="match status" value="1"/>
</dbReference>
<dbReference type="Gene3D" id="2.60.120.10">
    <property type="entry name" value="Jelly Rolls"/>
    <property type="match status" value="1"/>
</dbReference>
<sequence>MALNDYELASGDSFAYGYHMHETQEEIFIIQEGEVTFETEDADVVVDAGDVIRFAPGEYQPGIATDDEQVVALATDAPQETGDAGILRECATCDERTPQTVERVDDGQAKSAAV</sequence>
<dbReference type="InterPro" id="IPR011051">
    <property type="entry name" value="RmlC_Cupin_sf"/>
</dbReference>
<gene>
    <name evidence="2" type="ORF">ACFQEY_13205</name>
</gene>
<dbReference type="RefSeq" id="WP_379769325.1">
    <property type="nucleotide sequence ID" value="NZ_JBHSXI010000014.1"/>
</dbReference>
<comment type="caution">
    <text evidence="2">The sequence shown here is derived from an EMBL/GenBank/DDBJ whole genome shotgun (WGS) entry which is preliminary data.</text>
</comment>
<dbReference type="InterPro" id="IPR013096">
    <property type="entry name" value="Cupin_2"/>
</dbReference>
<name>A0ABD5UQF2_9EURY</name>
<dbReference type="Pfam" id="PF07883">
    <property type="entry name" value="Cupin_2"/>
    <property type="match status" value="1"/>
</dbReference>
<dbReference type="InterPro" id="IPR014710">
    <property type="entry name" value="RmlC-like_jellyroll"/>
</dbReference>
<feature type="domain" description="Cupin type-2" evidence="1">
    <location>
        <begin position="9"/>
        <end position="74"/>
    </location>
</feature>
<protein>
    <submittedName>
        <fullName evidence="2">Cupin domain-containing protein</fullName>
    </submittedName>
</protein>